<protein>
    <submittedName>
        <fullName evidence="1">Uncharacterized protein</fullName>
    </submittedName>
</protein>
<gene>
    <name evidence="1" type="ORF">GX950_01325</name>
</gene>
<dbReference type="AlphaFoldDB" id="A0A7K4BYY7"/>
<evidence type="ECO:0000313" key="1">
    <source>
        <dbReference type="EMBL" id="NMA44438.1"/>
    </source>
</evidence>
<sequence>MAFKNLVEGTRKMNEKMIAMGQSIDIQKMPRPKGNTTYKSSPAMMAAGASEVELMLYPKNFKSTPINKTEELNNSTREMIENIKEQEERKKK</sequence>
<proteinExistence type="predicted"/>
<organism evidence="1 2">
    <name type="scientific">Candidatus Iainarchaeum sp</name>
    <dbReference type="NCBI Taxonomy" id="3101447"/>
    <lineage>
        <taxon>Archaea</taxon>
        <taxon>Candidatus Iainarchaeota</taxon>
        <taxon>Candidatus Iainarchaeia</taxon>
        <taxon>Candidatus Iainarchaeales</taxon>
        <taxon>Candidatus Iainarchaeaceae</taxon>
        <taxon>Candidatus Iainarchaeum</taxon>
    </lineage>
</organism>
<dbReference type="EMBL" id="JAAZKV010000009">
    <property type="protein sequence ID" value="NMA44438.1"/>
    <property type="molecule type" value="Genomic_DNA"/>
</dbReference>
<comment type="caution">
    <text evidence="1">The sequence shown here is derived from an EMBL/GenBank/DDBJ whole genome shotgun (WGS) entry which is preliminary data.</text>
</comment>
<dbReference type="Proteomes" id="UP000526302">
    <property type="component" value="Unassembled WGS sequence"/>
</dbReference>
<evidence type="ECO:0000313" key="2">
    <source>
        <dbReference type="Proteomes" id="UP000526302"/>
    </source>
</evidence>
<name>A0A7K4BYY7_9ARCH</name>
<reference evidence="1 2" key="1">
    <citation type="journal article" date="2020" name="Biotechnol. Biofuels">
        <title>New insights from the biogas microbiome by comprehensive genome-resolved metagenomics of nearly 1600 species originating from multiple anaerobic digesters.</title>
        <authorList>
            <person name="Campanaro S."/>
            <person name="Treu L."/>
            <person name="Rodriguez-R L.M."/>
            <person name="Kovalovszki A."/>
            <person name="Ziels R.M."/>
            <person name="Maus I."/>
            <person name="Zhu X."/>
            <person name="Kougias P.G."/>
            <person name="Basile A."/>
            <person name="Luo G."/>
            <person name="Schluter A."/>
            <person name="Konstantinidis K.T."/>
            <person name="Angelidaki I."/>
        </authorList>
    </citation>
    <scope>NUCLEOTIDE SEQUENCE [LARGE SCALE GENOMIC DNA]</scope>
    <source>
        <strain evidence="1">AS22ysBPME_79</strain>
    </source>
</reference>
<accession>A0A7K4BYY7</accession>